<proteinExistence type="predicted"/>
<dbReference type="EMBL" id="BMAO01007619">
    <property type="protein sequence ID" value="GFR17241.1"/>
    <property type="molecule type" value="Genomic_DNA"/>
</dbReference>
<evidence type="ECO:0000313" key="2">
    <source>
        <dbReference type="EMBL" id="GFR23702.1"/>
    </source>
</evidence>
<accession>A0A8X6JRZ3</accession>
<evidence type="ECO:0000313" key="1">
    <source>
        <dbReference type="EMBL" id="GFR17241.1"/>
    </source>
</evidence>
<protein>
    <submittedName>
        <fullName evidence="1">Uncharacterized protein</fullName>
    </submittedName>
</protein>
<reference evidence="1" key="1">
    <citation type="submission" date="2020-07" db="EMBL/GenBank/DDBJ databases">
        <title>Multicomponent nature underlies the extraordinary mechanical properties of spider dragline silk.</title>
        <authorList>
            <person name="Kono N."/>
            <person name="Nakamura H."/>
            <person name="Mori M."/>
            <person name="Yoshida Y."/>
            <person name="Ohtoshi R."/>
            <person name="Malay A.D."/>
            <person name="Moran D.A.P."/>
            <person name="Tomita M."/>
            <person name="Numata K."/>
            <person name="Arakawa K."/>
        </authorList>
    </citation>
    <scope>NUCLEOTIDE SEQUENCE</scope>
</reference>
<evidence type="ECO:0000313" key="3">
    <source>
        <dbReference type="Proteomes" id="UP000887116"/>
    </source>
</evidence>
<comment type="caution">
    <text evidence="1">The sequence shown here is derived from an EMBL/GenBank/DDBJ whole genome shotgun (WGS) entry which is preliminary data.</text>
</comment>
<dbReference type="EMBL" id="BMAO01008472">
    <property type="protein sequence ID" value="GFR23702.1"/>
    <property type="molecule type" value="Genomic_DNA"/>
</dbReference>
<organism evidence="1 3">
    <name type="scientific">Trichonephila clavata</name>
    <name type="common">Joro spider</name>
    <name type="synonym">Nephila clavata</name>
    <dbReference type="NCBI Taxonomy" id="2740835"/>
    <lineage>
        <taxon>Eukaryota</taxon>
        <taxon>Metazoa</taxon>
        <taxon>Ecdysozoa</taxon>
        <taxon>Arthropoda</taxon>
        <taxon>Chelicerata</taxon>
        <taxon>Arachnida</taxon>
        <taxon>Araneae</taxon>
        <taxon>Araneomorphae</taxon>
        <taxon>Entelegynae</taxon>
        <taxon>Araneoidea</taxon>
        <taxon>Nephilidae</taxon>
        <taxon>Trichonephila</taxon>
    </lineage>
</organism>
<dbReference type="Proteomes" id="UP000887116">
    <property type="component" value="Unassembled WGS sequence"/>
</dbReference>
<keyword evidence="3" id="KW-1185">Reference proteome</keyword>
<name>A0A8X6JRZ3_TRICU</name>
<dbReference type="AlphaFoldDB" id="A0A8X6JRZ3"/>
<sequence>MEALKLTPLSELMQAVPEGQVDGQPVFPVLEDQFSGFAQVLLTEAGRLFHTLSYIMRAVLAINPQVNQDAVSLSIVDRYLDSIQSYLSEEGRPSSLDFKTLLLPINLKVEKKLLFY</sequence>
<gene>
    <name evidence="2" type="ORF">TNCT_278491</name>
    <name evidence="1" type="ORF">TNCT_706451</name>
</gene>